<feature type="domain" description="3-hydroxyacyl-CoA dehydrogenase C-terminal" evidence="3">
    <location>
        <begin position="188"/>
        <end position="286"/>
    </location>
</feature>
<dbReference type="GO" id="GO:0006631">
    <property type="term" value="P:fatty acid metabolic process"/>
    <property type="evidence" value="ECO:0007669"/>
    <property type="project" value="InterPro"/>
</dbReference>
<evidence type="ECO:0000256" key="1">
    <source>
        <dbReference type="ARBA" id="ARBA00023002"/>
    </source>
</evidence>
<keyword evidence="6" id="KW-1185">Reference proteome</keyword>
<dbReference type="SUPFAM" id="SSF48179">
    <property type="entry name" value="6-phosphogluconate dehydrogenase C-terminal domain-like"/>
    <property type="match status" value="1"/>
</dbReference>
<evidence type="ECO:0000256" key="2">
    <source>
        <dbReference type="PIRSR" id="PIRSR000105-1"/>
    </source>
</evidence>
<proteinExistence type="predicted"/>
<dbReference type="NCBIfam" id="NF006143">
    <property type="entry name" value="PRK08293.1"/>
    <property type="match status" value="1"/>
</dbReference>
<dbReference type="GO" id="GO:0070403">
    <property type="term" value="F:NAD+ binding"/>
    <property type="evidence" value="ECO:0007669"/>
    <property type="project" value="InterPro"/>
</dbReference>
<dbReference type="PANTHER" id="PTHR48075:SF5">
    <property type="entry name" value="3-HYDROXYBUTYRYL-COA DEHYDROGENASE"/>
    <property type="match status" value="1"/>
</dbReference>
<evidence type="ECO:0000259" key="4">
    <source>
        <dbReference type="Pfam" id="PF02737"/>
    </source>
</evidence>
<dbReference type="InterPro" id="IPR013328">
    <property type="entry name" value="6PGD_dom2"/>
</dbReference>
<dbReference type="PANTHER" id="PTHR48075">
    <property type="entry name" value="3-HYDROXYACYL-COA DEHYDROGENASE FAMILY PROTEIN"/>
    <property type="match status" value="1"/>
</dbReference>
<dbReference type="InterPro" id="IPR036291">
    <property type="entry name" value="NAD(P)-bd_dom_sf"/>
</dbReference>
<protein>
    <submittedName>
        <fullName evidence="5">3-hydroxyacyl-CoA dehydrogenase</fullName>
        <ecNumber evidence="5">1.1.1.35</ecNumber>
    </submittedName>
</protein>
<feature type="domain" description="3-hydroxyacyl-CoA dehydrogenase NAD binding" evidence="4">
    <location>
        <begin position="5"/>
        <end position="184"/>
    </location>
</feature>
<dbReference type="OrthoDB" id="9803287at2"/>
<keyword evidence="1 5" id="KW-0560">Oxidoreductase</keyword>
<dbReference type="Gene3D" id="1.10.1040.10">
    <property type="entry name" value="N-(1-d-carboxylethyl)-l-norvaline Dehydrogenase, domain 2"/>
    <property type="match status" value="1"/>
</dbReference>
<evidence type="ECO:0000313" key="6">
    <source>
        <dbReference type="Proteomes" id="UP000295554"/>
    </source>
</evidence>
<reference evidence="5 6" key="1">
    <citation type="submission" date="2019-03" db="EMBL/GenBank/DDBJ databases">
        <title>Seongchinamella monodicae gen. nov., sp. nov., a novel member of the Gammaproteobacteria isolated from a tidal mudflat of beach.</title>
        <authorList>
            <person name="Yang H.G."/>
            <person name="Kang J.W."/>
            <person name="Lee S.D."/>
        </authorList>
    </citation>
    <scope>NUCLEOTIDE SEQUENCE [LARGE SCALE GENOMIC DNA]</scope>
    <source>
        <strain evidence="5 6">GH4-78</strain>
    </source>
</reference>
<dbReference type="Proteomes" id="UP000295554">
    <property type="component" value="Unassembled WGS sequence"/>
</dbReference>
<dbReference type="RefSeq" id="WP_133213988.1">
    <property type="nucleotide sequence ID" value="NZ_SMSE01000003.1"/>
</dbReference>
<dbReference type="EMBL" id="SMSE01000003">
    <property type="protein sequence ID" value="TDG12829.1"/>
    <property type="molecule type" value="Genomic_DNA"/>
</dbReference>
<dbReference type="InterPro" id="IPR022694">
    <property type="entry name" value="3-OHacyl-CoA_DH"/>
</dbReference>
<dbReference type="InterPro" id="IPR006108">
    <property type="entry name" value="3HC_DH_C"/>
</dbReference>
<dbReference type="InterPro" id="IPR006176">
    <property type="entry name" value="3-OHacyl-CoA_DH_NAD-bd"/>
</dbReference>
<dbReference type="PIRSF" id="PIRSF000105">
    <property type="entry name" value="HCDH"/>
    <property type="match status" value="1"/>
</dbReference>
<feature type="site" description="Important for catalytic activity" evidence="2">
    <location>
        <position position="141"/>
    </location>
</feature>
<dbReference type="AlphaFoldDB" id="A0A4R5LQM6"/>
<evidence type="ECO:0000313" key="5">
    <source>
        <dbReference type="EMBL" id="TDG12829.1"/>
    </source>
</evidence>
<evidence type="ECO:0000259" key="3">
    <source>
        <dbReference type="Pfam" id="PF00725"/>
    </source>
</evidence>
<organism evidence="5 6">
    <name type="scientific">Seongchinamella unica</name>
    <dbReference type="NCBI Taxonomy" id="2547392"/>
    <lineage>
        <taxon>Bacteria</taxon>
        <taxon>Pseudomonadati</taxon>
        <taxon>Pseudomonadota</taxon>
        <taxon>Gammaproteobacteria</taxon>
        <taxon>Cellvibrionales</taxon>
        <taxon>Halieaceae</taxon>
        <taxon>Seongchinamella</taxon>
    </lineage>
</organism>
<accession>A0A4R5LQM6</accession>
<dbReference type="InterPro" id="IPR008927">
    <property type="entry name" value="6-PGluconate_DH-like_C_sf"/>
</dbReference>
<dbReference type="Pfam" id="PF00725">
    <property type="entry name" value="3HCDH"/>
    <property type="match status" value="1"/>
</dbReference>
<gene>
    <name evidence="5" type="ORF">E2F43_14815</name>
</gene>
<dbReference type="SUPFAM" id="SSF51735">
    <property type="entry name" value="NAD(P)-binding Rossmann-fold domains"/>
    <property type="match status" value="1"/>
</dbReference>
<comment type="caution">
    <text evidence="5">The sequence shown here is derived from an EMBL/GenBank/DDBJ whole genome shotgun (WGS) entry which is preliminary data.</text>
</comment>
<dbReference type="GO" id="GO:0003857">
    <property type="term" value="F:(3S)-3-hydroxyacyl-CoA dehydrogenase (NAD+) activity"/>
    <property type="evidence" value="ECO:0007669"/>
    <property type="project" value="UniProtKB-EC"/>
</dbReference>
<dbReference type="EC" id="1.1.1.35" evidence="5"/>
<dbReference type="Pfam" id="PF02737">
    <property type="entry name" value="3HCDH_N"/>
    <property type="match status" value="1"/>
</dbReference>
<sequence>MNINKVLIVGAGTMGQQISFQCAMHGFETVVYNHRSPSLEVCRQAHQSFAEHFQQVRGVSAKETDAALDRLSYSTDLPSACEGADLVNESVLEDLAVKQPLYQQLCEYLPQSSIITTNTSTFLPSQLADSVVRPERFMSLHFVVGLWDAPIAELMGHSGTSEETIAVTTDFARAIDLVPIRINKEQPGYVINSLLIPWALAAQSLVTNEVASVGDVDKTWMISTGMPMGPFGLMDMIGLGTVHSVLSNLAQASGDAQQRKDADYVKAHFIDKGKLGVKSGAGYYTYPDPAYASPGFLR</sequence>
<dbReference type="Gene3D" id="3.40.50.720">
    <property type="entry name" value="NAD(P)-binding Rossmann-like Domain"/>
    <property type="match status" value="1"/>
</dbReference>
<name>A0A4R5LQM6_9GAMM</name>